<evidence type="ECO:0000313" key="2">
    <source>
        <dbReference type="Proteomes" id="UP001150569"/>
    </source>
</evidence>
<dbReference type="AlphaFoldDB" id="A0A9W8DL55"/>
<reference evidence="1" key="1">
    <citation type="submission" date="2022-07" db="EMBL/GenBank/DDBJ databases">
        <title>Phylogenomic reconstructions and comparative analyses of Kickxellomycotina fungi.</title>
        <authorList>
            <person name="Reynolds N.K."/>
            <person name="Stajich J.E."/>
            <person name="Barry K."/>
            <person name="Grigoriev I.V."/>
            <person name="Crous P."/>
            <person name="Smith M.E."/>
        </authorList>
    </citation>
    <scope>NUCLEOTIDE SEQUENCE</scope>
    <source>
        <strain evidence="1">RSA 861</strain>
    </source>
</reference>
<keyword evidence="1" id="KW-0808">Transferase</keyword>
<evidence type="ECO:0000313" key="1">
    <source>
        <dbReference type="EMBL" id="KAJ1914717.1"/>
    </source>
</evidence>
<accession>A0A9W8DL55</accession>
<dbReference type="CDD" id="cd02024">
    <property type="entry name" value="NRK1"/>
    <property type="match status" value="1"/>
</dbReference>
<dbReference type="PANTHER" id="PTHR10285">
    <property type="entry name" value="URIDINE KINASE"/>
    <property type="match status" value="1"/>
</dbReference>
<dbReference type="InterPro" id="IPR027417">
    <property type="entry name" value="P-loop_NTPase"/>
</dbReference>
<gene>
    <name evidence="1" type="primary">NRK1_2</name>
    <name evidence="1" type="ORF">IWQ60_008712</name>
</gene>
<dbReference type="Gene3D" id="3.40.50.300">
    <property type="entry name" value="P-loop containing nucleotide triphosphate hydrolases"/>
    <property type="match status" value="1"/>
</dbReference>
<dbReference type="GO" id="GO:0016301">
    <property type="term" value="F:kinase activity"/>
    <property type="evidence" value="ECO:0007669"/>
    <property type="project" value="UniProtKB-KW"/>
</dbReference>
<comment type="caution">
    <text evidence="1">The sequence shown here is derived from an EMBL/GenBank/DDBJ whole genome shotgun (WGS) entry which is preliminary data.</text>
</comment>
<sequence>MTASPATSIVGISGPTCSGKTTLARRLQGALPNVTLLHQDDFYLPPGNIPIDPATGMQDWDCDAAIDWPRLEAALAHFRAQGRLPVYRVTEPPTAADLRPDPTVVALAKELRRDPVPATLIVDGFMLYHRPDVDRQFDRRLVVEADRATLEARRRDRTGYQTTEGWWTDPPGYFERIVWPNYLRHRAEVAALPADHHLALDSGCLDIPVLDAAAVRYVLTNSIGAPGEQVKR</sequence>
<dbReference type="Proteomes" id="UP001150569">
    <property type="component" value="Unassembled WGS sequence"/>
</dbReference>
<dbReference type="EMBL" id="JANBPT010000670">
    <property type="protein sequence ID" value="KAJ1914717.1"/>
    <property type="molecule type" value="Genomic_DNA"/>
</dbReference>
<name>A0A9W8DL55_9FUNG</name>
<keyword evidence="2" id="KW-1185">Reference proteome</keyword>
<dbReference type="OrthoDB" id="10041966at2759"/>
<dbReference type="SUPFAM" id="SSF52540">
    <property type="entry name" value="P-loop containing nucleoside triphosphate hydrolases"/>
    <property type="match status" value="1"/>
</dbReference>
<proteinExistence type="predicted"/>
<protein>
    <submittedName>
        <fullName evidence="1">Ribosylnicotinamide kinase</fullName>
    </submittedName>
</protein>
<organism evidence="1 2">
    <name type="scientific">Tieghemiomyces parasiticus</name>
    <dbReference type="NCBI Taxonomy" id="78921"/>
    <lineage>
        <taxon>Eukaryota</taxon>
        <taxon>Fungi</taxon>
        <taxon>Fungi incertae sedis</taxon>
        <taxon>Zoopagomycota</taxon>
        <taxon>Kickxellomycotina</taxon>
        <taxon>Dimargaritomycetes</taxon>
        <taxon>Dimargaritales</taxon>
        <taxon>Dimargaritaceae</taxon>
        <taxon>Tieghemiomyces</taxon>
    </lineage>
</organism>
<keyword evidence="1" id="KW-0418">Kinase</keyword>